<accession>A0A942A3R1</accession>
<dbReference type="InterPro" id="IPR001261">
    <property type="entry name" value="ArgE/DapE_CS"/>
</dbReference>
<keyword evidence="4" id="KW-0862">Zinc</keyword>
<dbReference type="PROSITE" id="PS00759">
    <property type="entry name" value="ARGE_DAPE_CPG2_2"/>
    <property type="match status" value="1"/>
</dbReference>
<dbReference type="GO" id="GO:0006526">
    <property type="term" value="P:L-arginine biosynthetic process"/>
    <property type="evidence" value="ECO:0007669"/>
    <property type="project" value="TreeGrafter"/>
</dbReference>
<dbReference type="InterPro" id="IPR036264">
    <property type="entry name" value="Bact_exopeptidase_dim_dom"/>
</dbReference>
<protein>
    <submittedName>
        <fullName evidence="7">Succinyl-diaminopimelate desuccinylase</fullName>
    </submittedName>
</protein>
<comment type="cofactor">
    <cofactor evidence="1">
        <name>Zn(2+)</name>
        <dbReference type="ChEBI" id="CHEBI:29105"/>
    </cofactor>
</comment>
<evidence type="ECO:0000313" key="8">
    <source>
        <dbReference type="Proteomes" id="UP000722750"/>
    </source>
</evidence>
<reference evidence="7" key="1">
    <citation type="journal article" date="2021" name="ISME J.">
        <title>Fine-scale metabolic discontinuity in a stratified prokaryote microbiome of a Red Sea deep halocline.</title>
        <authorList>
            <person name="Michoud G."/>
            <person name="Ngugi D.K."/>
            <person name="Barozzi A."/>
            <person name="Merlino G."/>
            <person name="Calleja M.L."/>
            <person name="Delgado-Huertas A."/>
            <person name="Moran X.A.G."/>
            <person name="Daffonchio D."/>
        </authorList>
    </citation>
    <scope>NUCLEOTIDE SEQUENCE</scope>
    <source>
        <strain evidence="7">SuakinDeep_MAG55_1</strain>
    </source>
</reference>
<proteinExistence type="predicted"/>
<keyword evidence="3" id="KW-0378">Hydrolase</keyword>
<evidence type="ECO:0000256" key="3">
    <source>
        <dbReference type="ARBA" id="ARBA00022801"/>
    </source>
</evidence>
<keyword evidence="2" id="KW-0479">Metal-binding</keyword>
<dbReference type="PANTHER" id="PTHR43808:SF31">
    <property type="entry name" value="N-ACETYL-L-CITRULLINE DEACETYLASE"/>
    <property type="match status" value="1"/>
</dbReference>
<dbReference type="GO" id="GO:0046872">
    <property type="term" value="F:metal ion binding"/>
    <property type="evidence" value="ECO:0007669"/>
    <property type="project" value="UniProtKB-KW"/>
</dbReference>
<dbReference type="GO" id="GO:0008777">
    <property type="term" value="F:acetylornithine deacetylase activity"/>
    <property type="evidence" value="ECO:0007669"/>
    <property type="project" value="TreeGrafter"/>
</dbReference>
<dbReference type="SUPFAM" id="SSF55031">
    <property type="entry name" value="Bacterial exopeptidase dimerisation domain"/>
    <property type="match status" value="1"/>
</dbReference>
<keyword evidence="5" id="KW-0170">Cobalt</keyword>
<sequence length="369" mass="41322">MTQSSTDLQKRLVALTRDLILIPSDASRPDDIERGLEFITNHVESLDNIVVNKYYHSDIPSLVALPKDVKHPKILLCGHIDVITHPDAHSYRSQIADGRIVGPGSADMKGPLAILLEIFRNLHMQYDDLPLGLAITSDEERGGNSGMRFLFDEVGIRCDVAMIPDGGSLNEITVEEKGILHLNIQCNGHSSHAARPWLGNNPLERLIDATVRLRENFDSLKTDEYHWHPTCALTIVKTANQTVNRVPSEAEATLDIRFPAPYTVKEMLNHVRSLLGEEINTHTLISAEPTLLSPDPLYISVTEEVTGKPTSQEKEDGGSDARFVGRLNIPVIVSRPIVDELHSTDEWIDIVSMETFYRIYELYLKQKLL</sequence>
<dbReference type="InterPro" id="IPR011650">
    <property type="entry name" value="Peptidase_M20_dimer"/>
</dbReference>
<dbReference type="Pfam" id="PF01546">
    <property type="entry name" value="Peptidase_M20"/>
    <property type="match status" value="1"/>
</dbReference>
<dbReference type="Gene3D" id="3.30.70.360">
    <property type="match status" value="1"/>
</dbReference>
<dbReference type="EMBL" id="JAANXD010000042">
    <property type="protein sequence ID" value="MBS1257954.1"/>
    <property type="molecule type" value="Genomic_DNA"/>
</dbReference>
<evidence type="ECO:0000259" key="6">
    <source>
        <dbReference type="Pfam" id="PF07687"/>
    </source>
</evidence>
<evidence type="ECO:0000256" key="1">
    <source>
        <dbReference type="ARBA" id="ARBA00001947"/>
    </source>
</evidence>
<name>A0A942A3R1_9BACT</name>
<dbReference type="PANTHER" id="PTHR43808">
    <property type="entry name" value="ACETYLORNITHINE DEACETYLASE"/>
    <property type="match status" value="1"/>
</dbReference>
<comment type="caution">
    <text evidence="7">The sequence shown here is derived from an EMBL/GenBank/DDBJ whole genome shotgun (WGS) entry which is preliminary data.</text>
</comment>
<dbReference type="Pfam" id="PF07687">
    <property type="entry name" value="M20_dimer"/>
    <property type="match status" value="1"/>
</dbReference>
<dbReference type="InterPro" id="IPR002933">
    <property type="entry name" value="Peptidase_M20"/>
</dbReference>
<dbReference type="InterPro" id="IPR050072">
    <property type="entry name" value="Peptidase_M20A"/>
</dbReference>
<evidence type="ECO:0000256" key="4">
    <source>
        <dbReference type="ARBA" id="ARBA00022833"/>
    </source>
</evidence>
<dbReference type="Proteomes" id="UP000722750">
    <property type="component" value="Unassembled WGS sequence"/>
</dbReference>
<evidence type="ECO:0000256" key="2">
    <source>
        <dbReference type="ARBA" id="ARBA00022723"/>
    </source>
</evidence>
<evidence type="ECO:0000313" key="7">
    <source>
        <dbReference type="EMBL" id="MBS1257954.1"/>
    </source>
</evidence>
<feature type="domain" description="Peptidase M20 dimerisation" evidence="6">
    <location>
        <begin position="174"/>
        <end position="278"/>
    </location>
</feature>
<dbReference type="SUPFAM" id="SSF53187">
    <property type="entry name" value="Zn-dependent exopeptidases"/>
    <property type="match status" value="1"/>
</dbReference>
<gene>
    <name evidence="7" type="ORF">MAG551_01007</name>
</gene>
<evidence type="ECO:0000256" key="5">
    <source>
        <dbReference type="ARBA" id="ARBA00023285"/>
    </source>
</evidence>
<dbReference type="AlphaFoldDB" id="A0A942A3R1"/>
<dbReference type="Gene3D" id="3.40.630.10">
    <property type="entry name" value="Zn peptidases"/>
    <property type="match status" value="1"/>
</dbReference>
<organism evidence="7 8">
    <name type="scientific">Candidatus Scalindua arabica</name>
    <dbReference type="NCBI Taxonomy" id="1127984"/>
    <lineage>
        <taxon>Bacteria</taxon>
        <taxon>Pseudomonadati</taxon>
        <taxon>Planctomycetota</taxon>
        <taxon>Candidatus Brocadiia</taxon>
        <taxon>Candidatus Brocadiales</taxon>
        <taxon>Candidatus Scalinduaceae</taxon>
        <taxon>Candidatus Scalindua</taxon>
    </lineage>
</organism>